<dbReference type="OrthoDB" id="5983328at2759"/>
<keyword evidence="3" id="KW-1185">Reference proteome</keyword>
<organism evidence="2 3">
    <name type="scientific">Paramuricea clavata</name>
    <name type="common">Red gorgonian</name>
    <name type="synonym">Violescent sea-whip</name>
    <dbReference type="NCBI Taxonomy" id="317549"/>
    <lineage>
        <taxon>Eukaryota</taxon>
        <taxon>Metazoa</taxon>
        <taxon>Cnidaria</taxon>
        <taxon>Anthozoa</taxon>
        <taxon>Octocorallia</taxon>
        <taxon>Malacalcyonacea</taxon>
        <taxon>Plexauridae</taxon>
        <taxon>Paramuricea</taxon>
    </lineage>
</organism>
<feature type="compositionally biased region" description="Basic and acidic residues" evidence="1">
    <location>
        <begin position="10"/>
        <end position="44"/>
    </location>
</feature>
<proteinExistence type="predicted"/>
<dbReference type="Proteomes" id="UP001152795">
    <property type="component" value="Unassembled WGS sequence"/>
</dbReference>
<gene>
    <name evidence="2" type="ORF">PACLA_8A017265</name>
</gene>
<feature type="region of interest" description="Disordered" evidence="1">
    <location>
        <begin position="1"/>
        <end position="68"/>
    </location>
</feature>
<evidence type="ECO:0000313" key="3">
    <source>
        <dbReference type="Proteomes" id="UP001152795"/>
    </source>
</evidence>
<reference evidence="2" key="1">
    <citation type="submission" date="2020-04" db="EMBL/GenBank/DDBJ databases">
        <authorList>
            <person name="Alioto T."/>
            <person name="Alioto T."/>
            <person name="Gomez Garrido J."/>
        </authorList>
    </citation>
    <scope>NUCLEOTIDE SEQUENCE</scope>
    <source>
        <strain evidence="2">A484AB</strain>
    </source>
</reference>
<evidence type="ECO:0000256" key="1">
    <source>
        <dbReference type="SAM" id="MobiDB-lite"/>
    </source>
</evidence>
<protein>
    <submittedName>
        <fullName evidence="2">Uncharacterized protein</fullName>
    </submittedName>
</protein>
<evidence type="ECO:0000313" key="2">
    <source>
        <dbReference type="EMBL" id="CAB3980929.1"/>
    </source>
</evidence>
<accession>A0A7D9HC24</accession>
<dbReference type="EMBL" id="CACRXK020000337">
    <property type="protein sequence ID" value="CAB3980929.1"/>
    <property type="molecule type" value="Genomic_DNA"/>
</dbReference>
<name>A0A7D9HC24_PARCT</name>
<dbReference type="AlphaFoldDB" id="A0A7D9HC24"/>
<dbReference type="PANTHER" id="PTHR46601:SF1">
    <property type="entry name" value="ADF-H DOMAIN-CONTAINING PROTEIN"/>
    <property type="match status" value="1"/>
</dbReference>
<sequence length="922" mass="105696">MGKTSSSETIRLREAKKRKEDKVRDQRAKYYQENRERINRERREKRQKAKQLNVAKQSVVDDDNDTSAVDNSATKKYDWALYKRRQRARAKEEIERKKDKPITNKCKCSSVVSRHTTFPTRMAKKRHVDLVRSHLPKSPTKKAAVVAALIESPTTRKSLEKKGLINTTEKSEEAEIAVSAMRDARDAISVTKGQRCNDSRAATQTALGFLCGDTIKSNRMKTKVSRMLNINRKRVGKAYNHRSKVLKSEKSCWTYTERRSRSDAFPTEHRKLAHDFWACPDISRTTPNKKDIVRKRLAPKTYVTHPRQILEKTQTEAFLEFKEKYPDIKMGQHSFESCKPFYVSTPRSQDRVSCCCRIHVETRMVFQSCMEFRRQLPHRLEQYIVYKHLTDLVNDTLCPKPEEEKYHHPDCLQRVCKNCGTASFKVLDEEKVSNEAAALVKWRKFEYVVIGVNDDNSDKKKLKLVDKLTSPGEMFSCLQNLLQTYPSHQFRANWQNQQLRELVENLPAGHAVAIHDYSENYSCAMQDQIQSLYFSQIQASIHVTILHRHALTNVDGIESTAEDPSIVTEHIFVISPDCKHDHHSVHSARKLMDGYLNEIGYDVKTMHEWTDGCSTQYKSHHCMGDVAQSSLDFGYVTIRNYFETSHAKGPQDGAGANLKHKADMAVIKRQVVIRNAKELYEFAESTMKDPAPSRYQSESVKVKRRKFFYDDDILRNRRDRYFKEVKGNRSIHAVMSTDGGCSLSSRRLSCYCDACLDGLYDACENSAYVDDWEEQDLEREGGHQPTVVTRGDISATLEAIKHLATKDAIVAIASADRGIDYYLLQVTGDGPETLLTEETDDWGATYPPGAEIIRGCFLTRANAVSPSSRNSHYELVREKKATVYAATVRYICPELSVSEAQPTVYEIPEELHMDILDSLHGF</sequence>
<dbReference type="PANTHER" id="PTHR46601">
    <property type="entry name" value="ULP_PROTEASE DOMAIN-CONTAINING PROTEIN"/>
    <property type="match status" value="1"/>
</dbReference>
<comment type="caution">
    <text evidence="2">The sequence shown here is derived from an EMBL/GenBank/DDBJ whole genome shotgun (WGS) entry which is preliminary data.</text>
</comment>